<accession>A0A852T915</accession>
<organism evidence="1 2">
    <name type="scientific">Neobacillus niacini</name>
    <dbReference type="NCBI Taxonomy" id="86668"/>
    <lineage>
        <taxon>Bacteria</taxon>
        <taxon>Bacillati</taxon>
        <taxon>Bacillota</taxon>
        <taxon>Bacilli</taxon>
        <taxon>Bacillales</taxon>
        <taxon>Bacillaceae</taxon>
        <taxon>Neobacillus</taxon>
    </lineage>
</organism>
<comment type="caution">
    <text evidence="1">The sequence shown here is derived from an EMBL/GenBank/DDBJ whole genome shotgun (WGS) entry which is preliminary data.</text>
</comment>
<sequence length="32" mass="3498">MAILLPFIFQRAPGVSSLDLLNSIDVKNNLVV</sequence>
<dbReference type="AlphaFoldDB" id="A0A852T915"/>
<proteinExistence type="predicted"/>
<dbReference type="EMBL" id="JACCBX010000002">
    <property type="protein sequence ID" value="NYE04325.1"/>
    <property type="molecule type" value="Genomic_DNA"/>
</dbReference>
<reference evidence="2" key="2">
    <citation type="submission" date="2020-08" db="EMBL/GenBank/DDBJ databases">
        <title>The Agave Microbiome: Exploring the role of microbial communities in plant adaptations to desert environments.</title>
        <authorList>
            <person name="Partida-Martinez L.P."/>
        </authorList>
    </citation>
    <scope>NUCLEOTIDE SEQUENCE [LARGE SCALE GENOMIC DNA]</scope>
    <source>
        <strain evidence="2">AT2.8</strain>
    </source>
</reference>
<name>A0A852T915_9BACI</name>
<dbReference type="Proteomes" id="UP000548423">
    <property type="component" value="Unassembled WGS sequence"/>
</dbReference>
<gene>
    <name evidence="1" type="ORF">F4694_001069</name>
</gene>
<reference evidence="2" key="1">
    <citation type="submission" date="2020-07" db="EMBL/GenBank/DDBJ databases">
        <authorList>
            <person name="Partida-Martinez L."/>
            <person name="Huntemann M."/>
            <person name="Clum A."/>
            <person name="Wang J."/>
            <person name="Palaniappan K."/>
            <person name="Ritter S."/>
            <person name="Chen I.-M."/>
            <person name="Stamatis D."/>
            <person name="Reddy T."/>
            <person name="O'Malley R."/>
            <person name="Daum C."/>
            <person name="Shapiro N."/>
            <person name="Ivanova N."/>
            <person name="Kyrpides N."/>
            <person name="Woyke T."/>
        </authorList>
    </citation>
    <scope>NUCLEOTIDE SEQUENCE [LARGE SCALE GENOMIC DNA]</scope>
    <source>
        <strain evidence="2">AT2.8</strain>
    </source>
</reference>
<evidence type="ECO:0000313" key="2">
    <source>
        <dbReference type="Proteomes" id="UP000548423"/>
    </source>
</evidence>
<protein>
    <submittedName>
        <fullName evidence="1">Uncharacterized protein</fullName>
    </submittedName>
</protein>
<evidence type="ECO:0000313" key="1">
    <source>
        <dbReference type="EMBL" id="NYE04325.1"/>
    </source>
</evidence>